<feature type="region of interest" description="Disordered" evidence="1">
    <location>
        <begin position="1"/>
        <end position="20"/>
    </location>
</feature>
<dbReference type="InterPro" id="IPR050819">
    <property type="entry name" value="Tripeptidyl-peptidase_I"/>
</dbReference>
<organism evidence="3 4">
    <name type="scientific">Lasallia pustulata</name>
    <dbReference type="NCBI Taxonomy" id="136370"/>
    <lineage>
        <taxon>Eukaryota</taxon>
        <taxon>Fungi</taxon>
        <taxon>Dikarya</taxon>
        <taxon>Ascomycota</taxon>
        <taxon>Pezizomycotina</taxon>
        <taxon>Lecanoromycetes</taxon>
        <taxon>OSLEUM clade</taxon>
        <taxon>Umbilicariomycetidae</taxon>
        <taxon>Umbilicariales</taxon>
        <taxon>Umbilicariaceae</taxon>
        <taxon>Lasallia</taxon>
    </lineage>
</organism>
<evidence type="ECO:0000313" key="3">
    <source>
        <dbReference type="EMBL" id="KAA6408134.1"/>
    </source>
</evidence>
<dbReference type="CDD" id="cd11377">
    <property type="entry name" value="Pro-peptidase_S53"/>
    <property type="match status" value="1"/>
</dbReference>
<dbReference type="SUPFAM" id="SSF54897">
    <property type="entry name" value="Protease propeptides/inhibitors"/>
    <property type="match status" value="1"/>
</dbReference>
<dbReference type="OrthoDB" id="409122at2759"/>
<protein>
    <submittedName>
        <fullName evidence="3">Tripeptidyl peptidase</fullName>
    </submittedName>
</protein>
<dbReference type="PANTHER" id="PTHR14218:SF39">
    <property type="entry name" value="PEPTIDASE S53 DOMAIN-CONTAINING PROTEIN"/>
    <property type="match status" value="1"/>
</dbReference>
<dbReference type="Pfam" id="PF09286">
    <property type="entry name" value="Pro-kuma_activ"/>
    <property type="match status" value="1"/>
</dbReference>
<proteinExistence type="predicted"/>
<sequence>MVMDFLNLGDGSRSSARRSQDKLADCLKQSQFDELERHLYEVSDSSHHRSGQHLTSAEVDELVKPSDDALELVHDWLLDNGIERHRLEYNSAKNWIKVTLPVQAVEGLLDTTYSVYKHEEGDYTVRPSN</sequence>
<evidence type="ECO:0000256" key="1">
    <source>
        <dbReference type="SAM" id="MobiDB-lite"/>
    </source>
</evidence>
<dbReference type="GO" id="GO:0006508">
    <property type="term" value="P:proteolysis"/>
    <property type="evidence" value="ECO:0007669"/>
    <property type="project" value="TreeGrafter"/>
</dbReference>
<dbReference type="GO" id="GO:0008240">
    <property type="term" value="F:tripeptidyl-peptidase activity"/>
    <property type="evidence" value="ECO:0007669"/>
    <property type="project" value="TreeGrafter"/>
</dbReference>
<reference evidence="3 4" key="1">
    <citation type="submission" date="2019-09" db="EMBL/GenBank/DDBJ databases">
        <title>The hologenome of the rock-dwelling lichen Lasallia pustulata.</title>
        <authorList>
            <person name="Greshake Tzovaras B."/>
            <person name="Segers F."/>
            <person name="Bicker A."/>
            <person name="Dal Grande F."/>
            <person name="Otte J."/>
            <person name="Hankeln T."/>
            <person name="Schmitt I."/>
            <person name="Ebersberger I."/>
        </authorList>
    </citation>
    <scope>NUCLEOTIDE SEQUENCE [LARGE SCALE GENOMIC DNA]</scope>
    <source>
        <strain evidence="3">A1-1</strain>
    </source>
</reference>
<dbReference type="GO" id="GO:0004175">
    <property type="term" value="F:endopeptidase activity"/>
    <property type="evidence" value="ECO:0007669"/>
    <property type="project" value="TreeGrafter"/>
</dbReference>
<evidence type="ECO:0000313" key="4">
    <source>
        <dbReference type="Proteomes" id="UP000324767"/>
    </source>
</evidence>
<feature type="domain" description="Peptidase S53 activation" evidence="2">
    <location>
        <begin position="14"/>
        <end position="128"/>
    </location>
</feature>
<dbReference type="EMBL" id="VXIT01000014">
    <property type="protein sequence ID" value="KAA6408134.1"/>
    <property type="molecule type" value="Genomic_DNA"/>
</dbReference>
<dbReference type="Proteomes" id="UP000324767">
    <property type="component" value="Unassembled WGS sequence"/>
</dbReference>
<dbReference type="InterPro" id="IPR015366">
    <property type="entry name" value="S53_propep"/>
</dbReference>
<evidence type="ECO:0000259" key="2">
    <source>
        <dbReference type="SMART" id="SM00944"/>
    </source>
</evidence>
<dbReference type="AlphaFoldDB" id="A0A5M8PH84"/>
<dbReference type="PANTHER" id="PTHR14218">
    <property type="entry name" value="PROTEASE S8 TRIPEPTIDYL PEPTIDASE I CLN2"/>
    <property type="match status" value="1"/>
</dbReference>
<comment type="caution">
    <text evidence="3">The sequence shown here is derived from an EMBL/GenBank/DDBJ whole genome shotgun (WGS) entry which is preliminary data.</text>
</comment>
<accession>A0A5M8PH84</accession>
<name>A0A5M8PH84_9LECA</name>
<dbReference type="SMART" id="SM00944">
    <property type="entry name" value="Pro-kuma_activ"/>
    <property type="match status" value="1"/>
</dbReference>
<gene>
    <name evidence="3" type="ORF">FRX48_07875</name>
</gene>